<feature type="compositionally biased region" description="Low complexity" evidence="1">
    <location>
        <begin position="14"/>
        <end position="24"/>
    </location>
</feature>
<reference evidence="3" key="2">
    <citation type="submission" date="2015-01" db="EMBL/GenBank/DDBJ databases">
        <title>Evolutionary Origins and Diversification of the Mycorrhizal Mutualists.</title>
        <authorList>
            <consortium name="DOE Joint Genome Institute"/>
            <consortium name="Mycorrhizal Genomics Consortium"/>
            <person name="Kohler A."/>
            <person name="Kuo A."/>
            <person name="Nagy L.G."/>
            <person name="Floudas D."/>
            <person name="Copeland A."/>
            <person name="Barry K.W."/>
            <person name="Cichocki N."/>
            <person name="Veneault-Fourrey C."/>
            <person name="LaButti K."/>
            <person name="Lindquist E.A."/>
            <person name="Lipzen A."/>
            <person name="Lundell T."/>
            <person name="Morin E."/>
            <person name="Murat C."/>
            <person name="Riley R."/>
            <person name="Ohm R."/>
            <person name="Sun H."/>
            <person name="Tunlid A."/>
            <person name="Henrissat B."/>
            <person name="Grigoriev I.V."/>
            <person name="Hibbett D.S."/>
            <person name="Martin F."/>
        </authorList>
    </citation>
    <scope>NUCLEOTIDE SEQUENCE [LARGE SCALE GENOMIC DNA]</scope>
    <source>
        <strain evidence="3">MUT 4182</strain>
    </source>
</reference>
<feature type="compositionally biased region" description="Polar residues" evidence="1">
    <location>
        <begin position="318"/>
        <end position="327"/>
    </location>
</feature>
<dbReference type="EMBL" id="KN823304">
    <property type="protein sequence ID" value="KIO18209.1"/>
    <property type="molecule type" value="Genomic_DNA"/>
</dbReference>
<dbReference type="OrthoDB" id="4062651at2759"/>
<gene>
    <name evidence="2" type="ORF">M407DRAFT_32124</name>
</gene>
<evidence type="ECO:0000313" key="3">
    <source>
        <dbReference type="Proteomes" id="UP000054248"/>
    </source>
</evidence>
<proteinExistence type="predicted"/>
<evidence type="ECO:0000313" key="2">
    <source>
        <dbReference type="EMBL" id="KIO18209.1"/>
    </source>
</evidence>
<dbReference type="HOGENOM" id="CLU_652454_0_0_1"/>
<feature type="non-terminal residue" evidence="2">
    <location>
        <position position="1"/>
    </location>
</feature>
<dbReference type="Proteomes" id="UP000054248">
    <property type="component" value="Unassembled WGS sequence"/>
</dbReference>
<dbReference type="AlphaFoldDB" id="A0A0C3Q5C3"/>
<name>A0A0C3Q5C3_9AGAM</name>
<feature type="region of interest" description="Disordered" evidence="1">
    <location>
        <begin position="43"/>
        <end position="160"/>
    </location>
</feature>
<keyword evidence="3" id="KW-1185">Reference proteome</keyword>
<reference evidence="2 3" key="1">
    <citation type="submission" date="2014-04" db="EMBL/GenBank/DDBJ databases">
        <authorList>
            <consortium name="DOE Joint Genome Institute"/>
            <person name="Kuo A."/>
            <person name="Girlanda M."/>
            <person name="Perotto S."/>
            <person name="Kohler A."/>
            <person name="Nagy L.G."/>
            <person name="Floudas D."/>
            <person name="Copeland A."/>
            <person name="Barry K.W."/>
            <person name="Cichocki N."/>
            <person name="Veneault-Fourrey C."/>
            <person name="LaButti K."/>
            <person name="Lindquist E.A."/>
            <person name="Lipzen A."/>
            <person name="Lundell T."/>
            <person name="Morin E."/>
            <person name="Murat C."/>
            <person name="Sun H."/>
            <person name="Tunlid A."/>
            <person name="Henrissat B."/>
            <person name="Grigoriev I.V."/>
            <person name="Hibbett D.S."/>
            <person name="Martin F."/>
            <person name="Nordberg H.P."/>
            <person name="Cantor M.N."/>
            <person name="Hua S.X."/>
        </authorList>
    </citation>
    <scope>NUCLEOTIDE SEQUENCE [LARGE SCALE GENOMIC DNA]</scope>
    <source>
        <strain evidence="2 3">MUT 4182</strain>
    </source>
</reference>
<organism evidence="2 3">
    <name type="scientific">Tulasnella calospora MUT 4182</name>
    <dbReference type="NCBI Taxonomy" id="1051891"/>
    <lineage>
        <taxon>Eukaryota</taxon>
        <taxon>Fungi</taxon>
        <taxon>Dikarya</taxon>
        <taxon>Basidiomycota</taxon>
        <taxon>Agaricomycotina</taxon>
        <taxon>Agaricomycetes</taxon>
        <taxon>Cantharellales</taxon>
        <taxon>Tulasnellaceae</taxon>
        <taxon>Tulasnella</taxon>
    </lineage>
</organism>
<feature type="compositionally biased region" description="Polar residues" evidence="1">
    <location>
        <begin position="136"/>
        <end position="147"/>
    </location>
</feature>
<feature type="region of interest" description="Disordered" evidence="1">
    <location>
        <begin position="318"/>
        <end position="340"/>
    </location>
</feature>
<feature type="compositionally biased region" description="Low complexity" evidence="1">
    <location>
        <begin position="96"/>
        <end position="113"/>
    </location>
</feature>
<feature type="region of interest" description="Disordered" evidence="1">
    <location>
        <begin position="1"/>
        <end position="24"/>
    </location>
</feature>
<accession>A0A0C3Q5C3</accession>
<feature type="compositionally biased region" description="Polar residues" evidence="1">
    <location>
        <begin position="64"/>
        <end position="73"/>
    </location>
</feature>
<evidence type="ECO:0008006" key="4">
    <source>
        <dbReference type="Google" id="ProtNLM"/>
    </source>
</evidence>
<feature type="compositionally biased region" description="Basic and acidic residues" evidence="1">
    <location>
        <begin position="150"/>
        <end position="159"/>
    </location>
</feature>
<evidence type="ECO:0000256" key="1">
    <source>
        <dbReference type="SAM" id="MobiDB-lite"/>
    </source>
</evidence>
<protein>
    <recommendedName>
        <fullName evidence="4">Protein kinase domain-containing protein</fullName>
    </recommendedName>
</protein>
<sequence length="442" mass="47757">GATGWPHHQKQPRQSAAQSLSTTSTPSFLNLSTAAFNFIEDHRSPTIQRAPAPSPVSRFDALRSNPSAVSLQSRESRASTHSFRKLGRFLKPDSNRSVSLGGQSSRQQVSSSRPGAASSDFPDRSPAVPSPRTKINPATAQQSTASGSGRRQEGEEGLRIHVQVPDNKQGKRRGRWTQAVDAVASRFSRTSSPARHVAEEIPSSRGHALPPIFVSPPSPVPINTANRTQFVPSATPVQAPVMGPVPQLRPGGPNPTVQPASYLLDPPAITHRPSFFRKIDRAFKPRLRLKAGSCASSLRSSASVNSLFTFSAPSVSSFTTEQGTEASPSPKMRSLSNPRLNPGISLDELRDGLLSGHGERSAKLNALDCTRRLSGRSAPRGSGGYSDVWQAKLGRRLVAVKALRSSHTDRPDDIRMKKRLGRELHVWAALLRGVNMALFRIT</sequence>